<protein>
    <submittedName>
        <fullName evidence="2">Uncharacterized protein</fullName>
    </submittedName>
</protein>
<evidence type="ECO:0000256" key="1">
    <source>
        <dbReference type="SAM" id="MobiDB-lite"/>
    </source>
</evidence>
<accession>A0AAD6YHW1</accession>
<dbReference type="Proteomes" id="UP001219525">
    <property type="component" value="Unassembled WGS sequence"/>
</dbReference>
<feature type="compositionally biased region" description="Basic and acidic residues" evidence="1">
    <location>
        <begin position="18"/>
        <end position="31"/>
    </location>
</feature>
<organism evidence="2 3">
    <name type="scientific">Mycena pura</name>
    <dbReference type="NCBI Taxonomy" id="153505"/>
    <lineage>
        <taxon>Eukaryota</taxon>
        <taxon>Fungi</taxon>
        <taxon>Dikarya</taxon>
        <taxon>Basidiomycota</taxon>
        <taxon>Agaricomycotina</taxon>
        <taxon>Agaricomycetes</taxon>
        <taxon>Agaricomycetidae</taxon>
        <taxon>Agaricales</taxon>
        <taxon>Marasmiineae</taxon>
        <taxon>Mycenaceae</taxon>
        <taxon>Mycena</taxon>
    </lineage>
</organism>
<proteinExistence type="predicted"/>
<sequence length="467" mass="50720">MDTQAGWAQIKLRSEVVRKQEQEPKTARDPDVCSGQAPAGVRLSQSSLLQLKLRSTSSNLACSATKATRGLFGKPFSIVVDRQSETEFGTLLKHKYCNLEDKPPRLLSTYYPLRLSAWIPPAAAPHAFSDAIYPRTGNGLQSVNLILPIITADNFHGTGAEISPETVRSRLGAALQKIIGQRPHLTQTFSDSGILSSMSGWHSLRTLAVPSHRSIHCAHSTARCKHTTHTVLQNNAAQAPNCPPFTLSRHQAPVAAARCLSLLTHTWPVATLADSSLDTLPAMDSDAAFEAYATAITAELRAWVRVWLAGVRATWDLHAALHLPLPHPAHPLPQTFPFGAQAEWQVFEWVHAYGTEQLRHCYAVSLAFCGRTGTASVVWKIMSGGVELGVFEVAGPIYDARAQLPFVLGADLVVEALLASLATHRPVHLASHVIRGGGDVSAIQVFTLRMPGITEEIIRILGARWVT</sequence>
<comment type="caution">
    <text evidence="2">The sequence shown here is derived from an EMBL/GenBank/DDBJ whole genome shotgun (WGS) entry which is preliminary data.</text>
</comment>
<feature type="region of interest" description="Disordered" evidence="1">
    <location>
        <begin position="18"/>
        <end position="38"/>
    </location>
</feature>
<dbReference type="AlphaFoldDB" id="A0AAD6YHW1"/>
<keyword evidence="3" id="KW-1185">Reference proteome</keyword>
<gene>
    <name evidence="2" type="ORF">GGX14DRAFT_609492</name>
</gene>
<dbReference type="EMBL" id="JARJCW010000018">
    <property type="protein sequence ID" value="KAJ7214825.1"/>
    <property type="molecule type" value="Genomic_DNA"/>
</dbReference>
<name>A0AAD6YHW1_9AGAR</name>
<evidence type="ECO:0000313" key="3">
    <source>
        <dbReference type="Proteomes" id="UP001219525"/>
    </source>
</evidence>
<evidence type="ECO:0000313" key="2">
    <source>
        <dbReference type="EMBL" id="KAJ7214825.1"/>
    </source>
</evidence>
<reference evidence="2" key="1">
    <citation type="submission" date="2023-03" db="EMBL/GenBank/DDBJ databases">
        <title>Massive genome expansion in bonnet fungi (Mycena s.s.) driven by repeated elements and novel gene families across ecological guilds.</title>
        <authorList>
            <consortium name="Lawrence Berkeley National Laboratory"/>
            <person name="Harder C.B."/>
            <person name="Miyauchi S."/>
            <person name="Viragh M."/>
            <person name="Kuo A."/>
            <person name="Thoen E."/>
            <person name="Andreopoulos B."/>
            <person name="Lu D."/>
            <person name="Skrede I."/>
            <person name="Drula E."/>
            <person name="Henrissat B."/>
            <person name="Morin E."/>
            <person name="Kohler A."/>
            <person name="Barry K."/>
            <person name="LaButti K."/>
            <person name="Morin E."/>
            <person name="Salamov A."/>
            <person name="Lipzen A."/>
            <person name="Mereny Z."/>
            <person name="Hegedus B."/>
            <person name="Baldrian P."/>
            <person name="Stursova M."/>
            <person name="Weitz H."/>
            <person name="Taylor A."/>
            <person name="Grigoriev I.V."/>
            <person name="Nagy L.G."/>
            <person name="Martin F."/>
            <person name="Kauserud H."/>
        </authorList>
    </citation>
    <scope>NUCLEOTIDE SEQUENCE</scope>
    <source>
        <strain evidence="2">9144</strain>
    </source>
</reference>